<dbReference type="Pfam" id="PF00005">
    <property type="entry name" value="ABC_tran"/>
    <property type="match status" value="1"/>
</dbReference>
<feature type="compositionally biased region" description="Low complexity" evidence="7">
    <location>
        <begin position="18"/>
        <end position="42"/>
    </location>
</feature>
<evidence type="ECO:0000256" key="8">
    <source>
        <dbReference type="SAM" id="Phobius"/>
    </source>
</evidence>
<dbReference type="InterPro" id="IPR036640">
    <property type="entry name" value="ABC1_TM_sf"/>
</dbReference>
<evidence type="ECO:0000256" key="3">
    <source>
        <dbReference type="ARBA" id="ARBA00022741"/>
    </source>
</evidence>
<evidence type="ECO:0000313" key="11">
    <source>
        <dbReference type="EMBL" id="WUP77673.1"/>
    </source>
</evidence>
<dbReference type="CDD" id="cd03228">
    <property type="entry name" value="ABCC_MRP_Like"/>
    <property type="match status" value="1"/>
</dbReference>
<sequence>MKRRAPGGADARRHDTHAPAPAAPAARTTPTGPTGPAAPATHNEAGGALDGAEARRVLTRALLRAPSRLVWLACWSVAETLPALTGGYAIARAVDDGFAAGRPGTGLIWLGVLAAAWGVAALAARQVLLLIAGIVEPFRDDLLERVVTGALRAGRGGDSAAVARMNHQVELARDAFGAIITVVRTFVFTLAGVAVGLTTLAAEVVPLVLAPVALGLGLFLVSLPALARRQREFIVADERTAAAVAAMAGGLRDVTACGGEARVAASVGREISRQAGAARALARVTASRTLSLAVGGWLPVVLLLAGAPWLVRQGVTGGVILGALTYVMQSLSPALGGLVQGLGVSGIRLAVTLERILHAPGPPVPHGDREPGGVRLELRGVRFAYGEPGHKAPEPVIDGLDLDVPEGDHLAVVGPSGIGKSTLAALVAGLLTPDDGEVLVGGVPATQVSPAARALIPQEAYVFPGTLAENLTYLAPGTPPDRVDEAVAAFGLTELARRTGGGPLDPAELSAGERQLVALARTYLSPARLVVLDEATCHLDPAAEARAEAAFAARPGTVIVVAHRISSALRARRVLVMDGTRVRLGTHEEMVASSPLYAGLVGHWEGPGRLPAGAVAQDAEIPAGRGPQPAALGGDLDRLDA</sequence>
<dbReference type="Gene3D" id="3.40.50.300">
    <property type="entry name" value="P-loop containing nucleotide triphosphate hydrolases"/>
    <property type="match status" value="1"/>
</dbReference>
<keyword evidence="2 8" id="KW-0812">Transmembrane</keyword>
<dbReference type="PROSITE" id="PS50893">
    <property type="entry name" value="ABC_TRANSPORTER_2"/>
    <property type="match status" value="1"/>
</dbReference>
<keyword evidence="12" id="KW-1185">Reference proteome</keyword>
<protein>
    <submittedName>
        <fullName evidence="11">ABC transporter ATP-binding protein/permease</fullName>
    </submittedName>
</protein>
<dbReference type="InterPro" id="IPR003593">
    <property type="entry name" value="AAA+_ATPase"/>
</dbReference>
<dbReference type="PANTHER" id="PTHR24221:SF654">
    <property type="entry name" value="ATP-BINDING CASSETTE SUB-FAMILY B MEMBER 6"/>
    <property type="match status" value="1"/>
</dbReference>
<evidence type="ECO:0000256" key="1">
    <source>
        <dbReference type="ARBA" id="ARBA00004651"/>
    </source>
</evidence>
<keyword evidence="5 8" id="KW-1133">Transmembrane helix</keyword>
<feature type="transmembrane region" description="Helical" evidence="8">
    <location>
        <begin position="204"/>
        <end position="226"/>
    </location>
</feature>
<gene>
    <name evidence="11" type="ORF">OG913_11850</name>
</gene>
<accession>A0ABZ1SZ50</accession>
<dbReference type="PANTHER" id="PTHR24221">
    <property type="entry name" value="ATP-BINDING CASSETTE SUB-FAMILY B"/>
    <property type="match status" value="1"/>
</dbReference>
<evidence type="ECO:0000256" key="7">
    <source>
        <dbReference type="SAM" id="MobiDB-lite"/>
    </source>
</evidence>
<dbReference type="InterPro" id="IPR011527">
    <property type="entry name" value="ABC1_TM_dom"/>
</dbReference>
<feature type="domain" description="ABC transmembrane type-1" evidence="10">
    <location>
        <begin position="70"/>
        <end position="333"/>
    </location>
</feature>
<dbReference type="InterPro" id="IPR027417">
    <property type="entry name" value="P-loop_NTPase"/>
</dbReference>
<evidence type="ECO:0000313" key="12">
    <source>
        <dbReference type="Proteomes" id="UP001432011"/>
    </source>
</evidence>
<dbReference type="PROSITE" id="PS00211">
    <property type="entry name" value="ABC_TRANSPORTER_1"/>
    <property type="match status" value="1"/>
</dbReference>
<dbReference type="SMART" id="SM00382">
    <property type="entry name" value="AAA"/>
    <property type="match status" value="1"/>
</dbReference>
<feature type="region of interest" description="Disordered" evidence="7">
    <location>
        <begin position="621"/>
        <end position="641"/>
    </location>
</feature>
<dbReference type="RefSeq" id="WP_261985659.1">
    <property type="nucleotide sequence ID" value="NZ_CP108085.1"/>
</dbReference>
<dbReference type="EMBL" id="CP108085">
    <property type="protein sequence ID" value="WUP77673.1"/>
    <property type="molecule type" value="Genomic_DNA"/>
</dbReference>
<proteinExistence type="predicted"/>
<evidence type="ECO:0000256" key="6">
    <source>
        <dbReference type="ARBA" id="ARBA00023136"/>
    </source>
</evidence>
<feature type="transmembrane region" description="Helical" evidence="8">
    <location>
        <begin position="69"/>
        <end position="91"/>
    </location>
</feature>
<dbReference type="SUPFAM" id="SSF90123">
    <property type="entry name" value="ABC transporter transmembrane region"/>
    <property type="match status" value="1"/>
</dbReference>
<keyword evidence="4 11" id="KW-0067">ATP-binding</keyword>
<keyword evidence="3" id="KW-0547">Nucleotide-binding</keyword>
<dbReference type="PROSITE" id="PS50929">
    <property type="entry name" value="ABC_TM1F"/>
    <property type="match status" value="1"/>
</dbReference>
<keyword evidence="6 8" id="KW-0472">Membrane</keyword>
<evidence type="ECO:0000259" key="9">
    <source>
        <dbReference type="PROSITE" id="PS50893"/>
    </source>
</evidence>
<evidence type="ECO:0000256" key="4">
    <source>
        <dbReference type="ARBA" id="ARBA00022840"/>
    </source>
</evidence>
<reference evidence="11" key="1">
    <citation type="submission" date="2022-10" db="EMBL/GenBank/DDBJ databases">
        <title>The complete genomes of actinobacterial strains from the NBC collection.</title>
        <authorList>
            <person name="Joergensen T.S."/>
            <person name="Alvarez Arevalo M."/>
            <person name="Sterndorff E.B."/>
            <person name="Faurdal D."/>
            <person name="Vuksanovic O."/>
            <person name="Mourched A.-S."/>
            <person name="Charusanti P."/>
            <person name="Shaw S."/>
            <person name="Blin K."/>
            <person name="Weber T."/>
        </authorList>
    </citation>
    <scope>NUCLEOTIDE SEQUENCE</scope>
    <source>
        <strain evidence="11">NBC_00254</strain>
    </source>
</reference>
<dbReference type="InterPro" id="IPR017871">
    <property type="entry name" value="ABC_transporter-like_CS"/>
</dbReference>
<dbReference type="SUPFAM" id="SSF52540">
    <property type="entry name" value="P-loop containing nucleoside triphosphate hydrolases"/>
    <property type="match status" value="1"/>
</dbReference>
<evidence type="ECO:0000259" key="10">
    <source>
        <dbReference type="PROSITE" id="PS50929"/>
    </source>
</evidence>
<dbReference type="Proteomes" id="UP001432011">
    <property type="component" value="Chromosome"/>
</dbReference>
<name>A0ABZ1SZ50_9ACTN</name>
<evidence type="ECO:0000256" key="2">
    <source>
        <dbReference type="ARBA" id="ARBA00022692"/>
    </source>
</evidence>
<feature type="transmembrane region" description="Helical" evidence="8">
    <location>
        <begin position="289"/>
        <end position="311"/>
    </location>
</feature>
<dbReference type="GO" id="GO:0005524">
    <property type="term" value="F:ATP binding"/>
    <property type="evidence" value="ECO:0007669"/>
    <property type="project" value="UniProtKB-KW"/>
</dbReference>
<feature type="transmembrane region" description="Helical" evidence="8">
    <location>
        <begin position="175"/>
        <end position="198"/>
    </location>
</feature>
<comment type="subcellular location">
    <subcellularLocation>
        <location evidence="1">Cell membrane</location>
        <topology evidence="1">Multi-pass membrane protein</topology>
    </subcellularLocation>
</comment>
<dbReference type="InterPro" id="IPR039421">
    <property type="entry name" value="Type_1_exporter"/>
</dbReference>
<dbReference type="Gene3D" id="1.20.1560.10">
    <property type="entry name" value="ABC transporter type 1, transmembrane domain"/>
    <property type="match status" value="1"/>
</dbReference>
<feature type="transmembrane region" description="Helical" evidence="8">
    <location>
        <begin position="107"/>
        <end position="135"/>
    </location>
</feature>
<dbReference type="InterPro" id="IPR003439">
    <property type="entry name" value="ABC_transporter-like_ATP-bd"/>
</dbReference>
<organism evidence="11 12">
    <name type="scientific">Microbispora hainanensis</name>
    <dbReference type="NCBI Taxonomy" id="568844"/>
    <lineage>
        <taxon>Bacteria</taxon>
        <taxon>Bacillati</taxon>
        <taxon>Actinomycetota</taxon>
        <taxon>Actinomycetes</taxon>
        <taxon>Streptosporangiales</taxon>
        <taxon>Streptosporangiaceae</taxon>
        <taxon>Microbispora</taxon>
    </lineage>
</organism>
<feature type="domain" description="ABC transporter" evidence="9">
    <location>
        <begin position="376"/>
        <end position="604"/>
    </location>
</feature>
<evidence type="ECO:0000256" key="5">
    <source>
        <dbReference type="ARBA" id="ARBA00022989"/>
    </source>
</evidence>
<feature type="region of interest" description="Disordered" evidence="7">
    <location>
        <begin position="1"/>
        <end position="46"/>
    </location>
</feature>